<evidence type="ECO:0000313" key="3">
    <source>
        <dbReference type="Proteomes" id="UP000240481"/>
    </source>
</evidence>
<evidence type="ECO:0000256" key="1">
    <source>
        <dbReference type="ARBA" id="ARBA00005254"/>
    </source>
</evidence>
<dbReference type="Gene3D" id="1.10.12.10">
    <property type="entry name" value="Lyase 2-enoyl-coa Hydratase, Chain A, domain 2"/>
    <property type="match status" value="1"/>
</dbReference>
<dbReference type="GO" id="GO:0008300">
    <property type="term" value="P:isoprenoid catabolic process"/>
    <property type="evidence" value="ECO:0007669"/>
    <property type="project" value="TreeGrafter"/>
</dbReference>
<dbReference type="Gene3D" id="3.90.226.10">
    <property type="entry name" value="2-enoyl-CoA Hydratase, Chain A, domain 1"/>
    <property type="match status" value="1"/>
</dbReference>
<dbReference type="OrthoDB" id="9807606at2"/>
<dbReference type="Pfam" id="PF00378">
    <property type="entry name" value="ECH_1"/>
    <property type="match status" value="1"/>
</dbReference>
<dbReference type="InterPro" id="IPR051683">
    <property type="entry name" value="Enoyl-CoA_Hydratase/Isomerase"/>
</dbReference>
<accession>A0A2T3P7L1</accession>
<name>A0A2T3P7L1_9GAMM</name>
<proteinExistence type="inferred from homology"/>
<dbReference type="InterPro" id="IPR001753">
    <property type="entry name" value="Enoyl-CoA_hydra/iso"/>
</dbReference>
<comment type="similarity">
    <text evidence="1">Belongs to the enoyl-CoA hydratase/isomerase family.</text>
</comment>
<gene>
    <name evidence="2" type="ORF">C9I94_11495</name>
</gene>
<dbReference type="GO" id="GO:0003824">
    <property type="term" value="F:catalytic activity"/>
    <property type="evidence" value="ECO:0007669"/>
    <property type="project" value="UniProtKB-ARBA"/>
</dbReference>
<dbReference type="AlphaFoldDB" id="A0A2T3P7L1"/>
<organism evidence="2 3">
    <name type="scientific">Photobacterium swingsii</name>
    <dbReference type="NCBI Taxonomy" id="680026"/>
    <lineage>
        <taxon>Bacteria</taxon>
        <taxon>Pseudomonadati</taxon>
        <taxon>Pseudomonadota</taxon>
        <taxon>Gammaproteobacteria</taxon>
        <taxon>Vibrionales</taxon>
        <taxon>Vibrionaceae</taxon>
        <taxon>Photobacterium</taxon>
    </lineage>
</organism>
<keyword evidence="3" id="KW-1185">Reference proteome</keyword>
<dbReference type="SUPFAM" id="SSF52096">
    <property type="entry name" value="ClpP/crotonase"/>
    <property type="match status" value="1"/>
</dbReference>
<protein>
    <submittedName>
        <fullName evidence="2">Gamma-carboxygeranoyl-CoA hydratase</fullName>
    </submittedName>
</protein>
<dbReference type="InterPro" id="IPR029045">
    <property type="entry name" value="ClpP/crotonase-like_dom_sf"/>
</dbReference>
<evidence type="ECO:0000313" key="2">
    <source>
        <dbReference type="EMBL" id="PSW24644.1"/>
    </source>
</evidence>
<dbReference type="Proteomes" id="UP000240481">
    <property type="component" value="Unassembled WGS sequence"/>
</dbReference>
<dbReference type="InterPro" id="IPR014748">
    <property type="entry name" value="Enoyl-CoA_hydra_C"/>
</dbReference>
<comment type="caution">
    <text evidence="2">The sequence shown here is derived from an EMBL/GenBank/DDBJ whole genome shotgun (WGS) entry which is preliminary data.</text>
</comment>
<dbReference type="CDD" id="cd06558">
    <property type="entry name" value="crotonase-like"/>
    <property type="match status" value="1"/>
</dbReference>
<dbReference type="EMBL" id="PYLZ01000005">
    <property type="protein sequence ID" value="PSW24644.1"/>
    <property type="molecule type" value="Genomic_DNA"/>
</dbReference>
<reference evidence="2 3" key="1">
    <citation type="submission" date="2018-01" db="EMBL/GenBank/DDBJ databases">
        <title>Whole genome sequencing of Histamine producing bacteria.</title>
        <authorList>
            <person name="Butler K."/>
        </authorList>
    </citation>
    <scope>NUCLEOTIDE SEQUENCE [LARGE SCALE GENOMIC DNA]</scope>
    <source>
        <strain evidence="2 3">DSM 24669</strain>
    </source>
</reference>
<dbReference type="RefSeq" id="WP_107302742.1">
    <property type="nucleotide sequence ID" value="NZ_AP024853.1"/>
</dbReference>
<dbReference type="PANTHER" id="PTHR42964:SF1">
    <property type="entry name" value="POLYKETIDE BIOSYNTHESIS ENOYL-COA HYDRATASE PKSH-RELATED"/>
    <property type="match status" value="1"/>
</dbReference>
<dbReference type="PANTHER" id="PTHR42964">
    <property type="entry name" value="ENOYL-COA HYDRATASE"/>
    <property type="match status" value="1"/>
</dbReference>
<sequence>MNTQTSPLNTAVIATIDDIGVAYLTLNRTDKHNAFDSHIIADLIEQLTLLNNYPNLRALVLQANGKHFSAGADLQWMRSMANKTPEENQDDAELLAQLMHMLDTFPHPTLCLVQGWAFGGALGLICCCDMAIATLDAQFCLSEVKLGLIPATIGPYVIRSIGIRQARRYMLTAEKITSQAAQSLGVIHLSTANIDKARDEWLQQILANAPIALTVAKTLCHACNAEPINDQLRQTTSEMIATLRVSPEGQEGLNAFFEKRTPSWQQQLKLSSELKTKELNKGNNHE</sequence>